<dbReference type="Gene3D" id="2.40.160.10">
    <property type="entry name" value="Porin"/>
    <property type="match status" value="1"/>
</dbReference>
<feature type="signal peptide" evidence="1">
    <location>
        <begin position="1"/>
        <end position="23"/>
    </location>
</feature>
<dbReference type="Pfam" id="PF07396">
    <property type="entry name" value="Porin_O_P"/>
    <property type="match status" value="1"/>
</dbReference>
<dbReference type="InterPro" id="IPR010870">
    <property type="entry name" value="Porin_O/P"/>
</dbReference>
<gene>
    <name evidence="2" type="ORF">CMV30_03245</name>
</gene>
<name>A0A290Q3E7_9BACT</name>
<organism evidence="2 3">
    <name type="scientific">Nibricoccus aquaticus</name>
    <dbReference type="NCBI Taxonomy" id="2576891"/>
    <lineage>
        <taxon>Bacteria</taxon>
        <taxon>Pseudomonadati</taxon>
        <taxon>Verrucomicrobiota</taxon>
        <taxon>Opitutia</taxon>
        <taxon>Opitutales</taxon>
        <taxon>Opitutaceae</taxon>
        <taxon>Nibricoccus</taxon>
    </lineage>
</organism>
<evidence type="ECO:0000256" key="1">
    <source>
        <dbReference type="SAM" id="SignalP"/>
    </source>
</evidence>
<evidence type="ECO:0000313" key="3">
    <source>
        <dbReference type="Proteomes" id="UP000217265"/>
    </source>
</evidence>
<dbReference type="Proteomes" id="UP000217265">
    <property type="component" value="Chromosome"/>
</dbReference>
<dbReference type="OrthoDB" id="9807854at2"/>
<keyword evidence="3" id="KW-1185">Reference proteome</keyword>
<proteinExistence type="predicted"/>
<accession>A0A290Q3E7</accession>
<dbReference type="EMBL" id="CP023344">
    <property type="protein sequence ID" value="ATC63054.1"/>
    <property type="molecule type" value="Genomic_DNA"/>
</dbReference>
<dbReference type="SUPFAM" id="SSF56935">
    <property type="entry name" value="Porins"/>
    <property type="match status" value="1"/>
</dbReference>
<dbReference type="KEGG" id="vbh:CMV30_03245"/>
<dbReference type="AlphaFoldDB" id="A0A290Q3E7"/>
<dbReference type="RefSeq" id="WP_096054686.1">
    <property type="nucleotide sequence ID" value="NZ_CP023344.1"/>
</dbReference>
<dbReference type="InterPro" id="IPR023614">
    <property type="entry name" value="Porin_dom_sf"/>
</dbReference>
<evidence type="ECO:0008006" key="4">
    <source>
        <dbReference type="Google" id="ProtNLM"/>
    </source>
</evidence>
<evidence type="ECO:0000313" key="2">
    <source>
        <dbReference type="EMBL" id="ATC63054.1"/>
    </source>
</evidence>
<protein>
    <recommendedName>
        <fullName evidence="4">Porin</fullName>
    </recommendedName>
</protein>
<keyword evidence="1" id="KW-0732">Signal</keyword>
<feature type="chain" id="PRO_5013058522" description="Porin" evidence="1">
    <location>
        <begin position="24"/>
        <end position="406"/>
    </location>
</feature>
<reference evidence="2 3" key="1">
    <citation type="submission" date="2017-09" db="EMBL/GenBank/DDBJ databases">
        <title>Complete genome sequence of Verrucomicrobial strain HZ-65, isolated from freshwater.</title>
        <authorList>
            <person name="Choi A."/>
        </authorList>
    </citation>
    <scope>NUCLEOTIDE SEQUENCE [LARGE SCALE GENOMIC DNA]</scope>
    <source>
        <strain evidence="2 3">HZ-65</strain>
    </source>
</reference>
<sequence length="406" mass="44063">MNNSKTYLHALMVAAALTTVAHGQNPELSVEERLKRIEAAILRLESRMNDTVSADELAPTLKEFSDLTRQIGYDGKPMTVVKAAGKEKALTLGGYIQMQGEAGDAPDSRFTGINDRFLLRRTRLTVKGAFAENFDFTIQSDFGNNSVGGVSGYRAQLADAFVNWNKYAFANVQIGQFKTPHGYEQLLSDTKTIFIERSLPNDQLTVSRQIGLGVNGVVANKRVNYGVGLFNGNGVNNGANDNENFLYAGRVAATAWTRGTDKLAFGVNGFASADTGITVPILTGTFTGHRTGWGADGQLTLGRLDVGGEFLHLLANRRTGVDATAEGWNAFAGYFVLPKTLQAVLRFETYDSNTNTADTTSDTWTLGLNYYLKGDDLKLSLNYLLGDPAGVLSDQGRLLGRLQVIF</sequence>